<dbReference type="Proteomes" id="UP001295469">
    <property type="component" value="Chromosome A03"/>
</dbReference>
<dbReference type="EMBL" id="HG994357">
    <property type="protein sequence ID" value="CAF2128110.1"/>
    <property type="molecule type" value="Genomic_DNA"/>
</dbReference>
<dbReference type="CDD" id="cd22160">
    <property type="entry name" value="F-box_AtFBL13-like"/>
    <property type="match status" value="1"/>
</dbReference>
<dbReference type="InterPro" id="IPR001810">
    <property type="entry name" value="F-box_dom"/>
</dbReference>
<dbReference type="PANTHER" id="PTHR31900:SF33">
    <property type="entry name" value="PROTEIN WITH RNI-LIKE_FBD-LIKE DOMAIN"/>
    <property type="match status" value="1"/>
</dbReference>
<evidence type="ECO:0000259" key="2">
    <source>
        <dbReference type="SMART" id="SM00579"/>
    </source>
</evidence>
<reference evidence="3" key="1">
    <citation type="submission" date="2021-01" db="EMBL/GenBank/DDBJ databases">
        <authorList>
            <consortium name="Genoscope - CEA"/>
            <person name="William W."/>
        </authorList>
    </citation>
    <scope>NUCLEOTIDE SEQUENCE</scope>
</reference>
<organism evidence="3">
    <name type="scientific">Brassica napus</name>
    <name type="common">Rape</name>
    <dbReference type="NCBI Taxonomy" id="3708"/>
    <lineage>
        <taxon>Eukaryota</taxon>
        <taxon>Viridiplantae</taxon>
        <taxon>Streptophyta</taxon>
        <taxon>Embryophyta</taxon>
        <taxon>Tracheophyta</taxon>
        <taxon>Spermatophyta</taxon>
        <taxon>Magnoliopsida</taxon>
        <taxon>eudicotyledons</taxon>
        <taxon>Gunneridae</taxon>
        <taxon>Pentapetalae</taxon>
        <taxon>rosids</taxon>
        <taxon>malvids</taxon>
        <taxon>Brassicales</taxon>
        <taxon>Brassicaceae</taxon>
        <taxon>Brassiceae</taxon>
        <taxon>Brassica</taxon>
    </lineage>
</organism>
<dbReference type="Pfam" id="PF00646">
    <property type="entry name" value="F-box"/>
    <property type="match status" value="1"/>
</dbReference>
<feature type="domain" description="F-box" evidence="1">
    <location>
        <begin position="9"/>
        <end position="48"/>
    </location>
</feature>
<dbReference type="SUPFAM" id="SSF52047">
    <property type="entry name" value="RNI-like"/>
    <property type="match status" value="1"/>
</dbReference>
<protein>
    <submittedName>
        <fullName evidence="3">(rape) hypothetical protein</fullName>
    </submittedName>
</protein>
<evidence type="ECO:0000259" key="1">
    <source>
        <dbReference type="SMART" id="SM00256"/>
    </source>
</evidence>
<dbReference type="AlphaFoldDB" id="A0A816VRV4"/>
<dbReference type="SUPFAM" id="SSF81383">
    <property type="entry name" value="F-box domain"/>
    <property type="match status" value="1"/>
</dbReference>
<dbReference type="InterPro" id="IPR050232">
    <property type="entry name" value="FBL13/AtMIF1-like"/>
</dbReference>
<accession>A0A816VRV4</accession>
<dbReference type="Pfam" id="PF08387">
    <property type="entry name" value="FBD"/>
    <property type="match status" value="1"/>
</dbReference>
<dbReference type="Gene3D" id="1.20.1280.50">
    <property type="match status" value="1"/>
</dbReference>
<sequence>MGCDRISEFPDCLLTHILSYLSTKDSVKTSVLSKRWEFLWLNVSGLDLNDLDFLPYGFVYRFFEFNRGSCLQTFTLKYCRYTKLGYDSSNSLEWITQMVHRRVQHLDLENKYLCRLYIMPECVYVSKTLVSLKLVKIGLKDPKFDVSLPCLKIMHLANNYFKKPDRNGFCFMDYLCGDGHLIMKKLISGSPVLENITMEASICLPTGFSGYPLVNSFWTNVPQCLSSTLEYVTISVRIMDEETGIKLVNYFLENSAVLKKLTLSCKYYHKPKREAECYKKLLTSTKLSTRCQVLVS</sequence>
<gene>
    <name evidence="3" type="ORF">DARMORV10_A03P41070.1</name>
</gene>
<name>A0A816VRV4_BRANA</name>
<dbReference type="InterPro" id="IPR036047">
    <property type="entry name" value="F-box-like_dom_sf"/>
</dbReference>
<feature type="domain" description="FBD" evidence="2">
    <location>
        <begin position="223"/>
        <end position="296"/>
    </location>
</feature>
<dbReference type="SMART" id="SM00579">
    <property type="entry name" value="FBD"/>
    <property type="match status" value="1"/>
</dbReference>
<dbReference type="SMART" id="SM00256">
    <property type="entry name" value="FBOX"/>
    <property type="match status" value="1"/>
</dbReference>
<proteinExistence type="predicted"/>
<dbReference type="InterPro" id="IPR006566">
    <property type="entry name" value="FBD"/>
</dbReference>
<dbReference type="PANTHER" id="PTHR31900">
    <property type="entry name" value="F-BOX/RNI SUPERFAMILY PROTEIN-RELATED"/>
    <property type="match status" value="1"/>
</dbReference>
<evidence type="ECO:0000313" key="3">
    <source>
        <dbReference type="EMBL" id="CAF2128110.1"/>
    </source>
</evidence>
<dbReference type="InterPro" id="IPR053781">
    <property type="entry name" value="F-box_AtFBL13-like"/>
</dbReference>